<feature type="region of interest" description="Disordered" evidence="14">
    <location>
        <begin position="814"/>
        <end position="930"/>
    </location>
</feature>
<dbReference type="InterPro" id="IPR012162">
    <property type="entry name" value="PNPase"/>
</dbReference>
<dbReference type="Gene3D" id="3.30.230.70">
    <property type="entry name" value="GHMP Kinase, N-terminal domain"/>
    <property type="match status" value="2"/>
</dbReference>
<evidence type="ECO:0000256" key="10">
    <source>
        <dbReference type="ARBA" id="ARBA00022884"/>
    </source>
</evidence>
<dbReference type="InterPro" id="IPR036456">
    <property type="entry name" value="PNPase_PH_RNA-bd_sf"/>
</dbReference>
<dbReference type="InterPro" id="IPR003029">
    <property type="entry name" value="S1_domain"/>
</dbReference>
<dbReference type="Proteomes" id="UP001558713">
    <property type="component" value="Unassembled WGS sequence"/>
</dbReference>
<keyword evidence="9" id="KW-0540">Nuclease</keyword>
<evidence type="ECO:0000256" key="8">
    <source>
        <dbReference type="ARBA" id="ARBA00022737"/>
    </source>
</evidence>
<feature type="domain" description="S1 motif" evidence="15">
    <location>
        <begin position="678"/>
        <end position="746"/>
    </location>
</feature>
<dbReference type="SUPFAM" id="SSF55666">
    <property type="entry name" value="Ribonuclease PH domain 2-like"/>
    <property type="match status" value="2"/>
</dbReference>
<dbReference type="FunFam" id="2.40.50.140:FF:000189">
    <property type="entry name" value="Polyribonucleotide nucleotidyltransferase, putative"/>
    <property type="match status" value="1"/>
</dbReference>
<dbReference type="PROSITE" id="PS50126">
    <property type="entry name" value="S1"/>
    <property type="match status" value="1"/>
</dbReference>
<keyword evidence="10" id="KW-0694">RNA-binding</keyword>
<dbReference type="GO" id="GO:0003723">
    <property type="term" value="F:RNA binding"/>
    <property type="evidence" value="ECO:0007669"/>
    <property type="project" value="UniProtKB-KW"/>
</dbReference>
<dbReference type="PANTHER" id="PTHR11252">
    <property type="entry name" value="POLYRIBONUCLEOTIDE NUCLEOTIDYLTRANSFERASE"/>
    <property type="match status" value="1"/>
</dbReference>
<evidence type="ECO:0000313" key="16">
    <source>
        <dbReference type="EMBL" id="KAL1205990.1"/>
    </source>
</evidence>
<dbReference type="InterPro" id="IPR027408">
    <property type="entry name" value="PNPase/RNase_PH_dom_sf"/>
</dbReference>
<dbReference type="InterPro" id="IPR015848">
    <property type="entry name" value="PNPase_PH_RNA-bd_bac/org-type"/>
</dbReference>
<dbReference type="InterPro" id="IPR036612">
    <property type="entry name" value="KH_dom_type_1_sf"/>
</dbReference>
<dbReference type="Gene3D" id="3.30.1370.10">
    <property type="entry name" value="K Homology domain, type 1"/>
    <property type="match status" value="1"/>
</dbReference>
<keyword evidence="5" id="KW-0808">Transferase</keyword>
<comment type="caution">
    <text evidence="16">The sequence shown here is derived from an EMBL/GenBank/DDBJ whole genome shotgun (WGS) entry which is preliminary data.</text>
</comment>
<evidence type="ECO:0000256" key="6">
    <source>
        <dbReference type="ARBA" id="ARBA00022694"/>
    </source>
</evidence>
<keyword evidence="6" id="KW-0819">tRNA processing</keyword>
<dbReference type="PANTHER" id="PTHR11252:SF16">
    <property type="entry name" value="POLYRIBONUCLEOTIDE NUCLEOTIDYLTRANSFERASE 2, MITOCHONDRIAL"/>
    <property type="match status" value="1"/>
</dbReference>
<dbReference type="Gene3D" id="2.40.50.140">
    <property type="entry name" value="Nucleic acid-binding proteins"/>
    <property type="match status" value="1"/>
</dbReference>
<dbReference type="Pfam" id="PF03726">
    <property type="entry name" value="PNPase"/>
    <property type="match status" value="1"/>
</dbReference>
<dbReference type="NCBIfam" id="TIGR03591">
    <property type="entry name" value="polynuc_phos"/>
    <property type="match status" value="1"/>
</dbReference>
<dbReference type="GO" id="GO:0005739">
    <property type="term" value="C:mitochondrion"/>
    <property type="evidence" value="ECO:0007669"/>
    <property type="project" value="UniProtKB-SubCell"/>
</dbReference>
<dbReference type="Pfam" id="PF01138">
    <property type="entry name" value="RNase_PH"/>
    <property type="match status" value="2"/>
</dbReference>
<gene>
    <name evidence="16" type="ORF">V5N11_018065</name>
</gene>
<evidence type="ECO:0000256" key="3">
    <source>
        <dbReference type="ARBA" id="ARBA00012416"/>
    </source>
</evidence>
<feature type="compositionally biased region" description="Polar residues" evidence="14">
    <location>
        <begin position="840"/>
        <end position="849"/>
    </location>
</feature>
<dbReference type="InterPro" id="IPR015847">
    <property type="entry name" value="ExoRNase_PH_dom2"/>
</dbReference>
<dbReference type="SUPFAM" id="SSF54791">
    <property type="entry name" value="Eukaryotic type KH-domain (KH-domain type I)"/>
    <property type="match status" value="1"/>
</dbReference>
<dbReference type="SUPFAM" id="SSF46915">
    <property type="entry name" value="Polynucleotide phosphorylase/guanosine pentaphosphate synthase (PNPase/GPSI), domain 3"/>
    <property type="match status" value="1"/>
</dbReference>
<dbReference type="AlphaFoldDB" id="A0ABD1B224"/>
<dbReference type="FunFam" id="3.30.230.70:FF:000001">
    <property type="entry name" value="Polyribonucleotide nucleotidyltransferase"/>
    <property type="match status" value="1"/>
</dbReference>
<evidence type="ECO:0000256" key="11">
    <source>
        <dbReference type="ARBA" id="ARBA00051524"/>
    </source>
</evidence>
<evidence type="ECO:0000256" key="9">
    <source>
        <dbReference type="ARBA" id="ARBA00022839"/>
    </source>
</evidence>
<comment type="catalytic activity">
    <reaction evidence="11">
        <text>RNA(n+1) + phosphate = RNA(n) + a ribonucleoside 5'-diphosphate</text>
        <dbReference type="Rhea" id="RHEA:22096"/>
        <dbReference type="Rhea" id="RHEA-COMP:14527"/>
        <dbReference type="Rhea" id="RHEA-COMP:17342"/>
        <dbReference type="ChEBI" id="CHEBI:43474"/>
        <dbReference type="ChEBI" id="CHEBI:57930"/>
        <dbReference type="ChEBI" id="CHEBI:140395"/>
        <dbReference type="EC" id="2.7.7.8"/>
    </reaction>
</comment>
<protein>
    <recommendedName>
        <fullName evidence="12">Polyribonucleotide nucleotidyltransferase 2, mitochondrial</fullName>
        <ecNumber evidence="3">2.7.7.8</ecNumber>
    </recommendedName>
    <alternativeName>
        <fullName evidence="13">Polynucleotide phosphorylase 2</fullName>
    </alternativeName>
</protein>
<dbReference type="EMBL" id="JBANAX010000510">
    <property type="protein sequence ID" value="KAL1205990.1"/>
    <property type="molecule type" value="Genomic_DNA"/>
</dbReference>
<dbReference type="GO" id="GO:0008033">
    <property type="term" value="P:tRNA processing"/>
    <property type="evidence" value="ECO:0007669"/>
    <property type="project" value="UniProtKB-KW"/>
</dbReference>
<evidence type="ECO:0000256" key="13">
    <source>
        <dbReference type="ARBA" id="ARBA00078395"/>
    </source>
</evidence>
<evidence type="ECO:0000256" key="4">
    <source>
        <dbReference type="ARBA" id="ARBA00022552"/>
    </source>
</evidence>
<dbReference type="InterPro" id="IPR020568">
    <property type="entry name" value="Ribosomal_Su5_D2-typ_SF"/>
</dbReference>
<dbReference type="SUPFAM" id="SSF50249">
    <property type="entry name" value="Nucleic acid-binding proteins"/>
    <property type="match status" value="1"/>
</dbReference>
<dbReference type="CDD" id="cd04472">
    <property type="entry name" value="S1_PNPase"/>
    <property type="match status" value="1"/>
</dbReference>
<dbReference type="GO" id="GO:0000175">
    <property type="term" value="F:3'-5'-RNA exonuclease activity"/>
    <property type="evidence" value="ECO:0007669"/>
    <property type="project" value="UniProtKB-ARBA"/>
</dbReference>
<comment type="similarity">
    <text evidence="2">Belongs to the polyribonucleotide nucleotidyltransferase family.</text>
</comment>
<comment type="subcellular location">
    <subcellularLocation>
        <location evidence="1">Mitochondrion</location>
    </subcellularLocation>
</comment>
<dbReference type="FunFam" id="3.30.230.70:FF:000020">
    <property type="entry name" value="Polyribonucleotide nucleotidyltransferase 2 mitochondrial"/>
    <property type="match status" value="1"/>
</dbReference>
<dbReference type="Pfam" id="PF00575">
    <property type="entry name" value="S1"/>
    <property type="match status" value="1"/>
</dbReference>
<dbReference type="GO" id="GO:0006401">
    <property type="term" value="P:RNA catabolic process"/>
    <property type="evidence" value="ECO:0007669"/>
    <property type="project" value="UniProtKB-ARBA"/>
</dbReference>
<dbReference type="Pfam" id="PF03725">
    <property type="entry name" value="RNase_PH_C"/>
    <property type="match status" value="1"/>
</dbReference>
<keyword evidence="7" id="KW-0548">Nucleotidyltransferase</keyword>
<dbReference type="CDD" id="cd11363">
    <property type="entry name" value="RNase_PH_PNPase_1"/>
    <property type="match status" value="1"/>
</dbReference>
<evidence type="ECO:0000313" key="17">
    <source>
        <dbReference type="Proteomes" id="UP001558713"/>
    </source>
</evidence>
<reference evidence="16 17" key="1">
    <citation type="submission" date="2024-04" db="EMBL/GenBank/DDBJ databases">
        <title>Genome assembly C_amara_ONT_v2.</title>
        <authorList>
            <person name="Yant L."/>
            <person name="Moore C."/>
            <person name="Slenker M."/>
        </authorList>
    </citation>
    <scope>NUCLEOTIDE SEQUENCE [LARGE SCALE GENOMIC DNA]</scope>
    <source>
        <tissue evidence="16">Leaf</tissue>
    </source>
</reference>
<dbReference type="SUPFAM" id="SSF54211">
    <property type="entry name" value="Ribosomal protein S5 domain 2-like"/>
    <property type="match status" value="2"/>
</dbReference>
<dbReference type="NCBIfam" id="NF008805">
    <property type="entry name" value="PRK11824.1"/>
    <property type="match status" value="1"/>
</dbReference>
<dbReference type="FunFam" id="3.30.1370.10:FF:000001">
    <property type="entry name" value="Polyribonucleotide nucleotidyltransferase"/>
    <property type="match status" value="1"/>
</dbReference>
<feature type="compositionally biased region" description="Low complexity" evidence="14">
    <location>
        <begin position="878"/>
        <end position="900"/>
    </location>
</feature>
<dbReference type="InterPro" id="IPR001247">
    <property type="entry name" value="ExoRNase_PH_dom1"/>
</dbReference>
<dbReference type="EC" id="2.7.7.8" evidence="3"/>
<dbReference type="CDD" id="cd02393">
    <property type="entry name" value="KH-I_PNPase"/>
    <property type="match status" value="1"/>
</dbReference>
<evidence type="ECO:0000256" key="1">
    <source>
        <dbReference type="ARBA" id="ARBA00004173"/>
    </source>
</evidence>
<keyword evidence="4" id="KW-0698">rRNA processing</keyword>
<dbReference type="SMART" id="SM00316">
    <property type="entry name" value="S1"/>
    <property type="match status" value="2"/>
</dbReference>
<organism evidence="16 17">
    <name type="scientific">Cardamine amara subsp. amara</name>
    <dbReference type="NCBI Taxonomy" id="228776"/>
    <lineage>
        <taxon>Eukaryota</taxon>
        <taxon>Viridiplantae</taxon>
        <taxon>Streptophyta</taxon>
        <taxon>Embryophyta</taxon>
        <taxon>Tracheophyta</taxon>
        <taxon>Spermatophyta</taxon>
        <taxon>Magnoliopsida</taxon>
        <taxon>eudicotyledons</taxon>
        <taxon>Gunneridae</taxon>
        <taxon>Pentapetalae</taxon>
        <taxon>rosids</taxon>
        <taxon>malvids</taxon>
        <taxon>Brassicales</taxon>
        <taxon>Brassicaceae</taxon>
        <taxon>Cardamineae</taxon>
        <taxon>Cardamine</taxon>
    </lineage>
</organism>
<dbReference type="CDD" id="cd11364">
    <property type="entry name" value="RNase_PH_PNPase_2"/>
    <property type="match status" value="1"/>
</dbReference>
<dbReference type="InterPro" id="IPR036345">
    <property type="entry name" value="ExoRNase_PH_dom2_sf"/>
</dbReference>
<evidence type="ECO:0000256" key="7">
    <source>
        <dbReference type="ARBA" id="ARBA00022695"/>
    </source>
</evidence>
<keyword evidence="9" id="KW-0269">Exonuclease</keyword>
<dbReference type="HAMAP" id="MF_01595">
    <property type="entry name" value="PNPase"/>
    <property type="match status" value="1"/>
</dbReference>
<evidence type="ECO:0000256" key="14">
    <source>
        <dbReference type="SAM" id="MobiDB-lite"/>
    </source>
</evidence>
<name>A0ABD1B224_CARAN</name>
<keyword evidence="9" id="KW-0378">Hydrolase</keyword>
<accession>A0ABD1B224</accession>
<keyword evidence="17" id="KW-1185">Reference proteome</keyword>
<dbReference type="InterPro" id="IPR012340">
    <property type="entry name" value="NA-bd_OB-fold"/>
</dbReference>
<evidence type="ECO:0000256" key="5">
    <source>
        <dbReference type="ARBA" id="ARBA00022679"/>
    </source>
</evidence>
<proteinExistence type="inferred from homology"/>
<evidence type="ECO:0000256" key="12">
    <source>
        <dbReference type="ARBA" id="ARBA00073922"/>
    </source>
</evidence>
<dbReference type="GO" id="GO:0004654">
    <property type="term" value="F:polyribonucleotide nucleotidyltransferase activity"/>
    <property type="evidence" value="ECO:0007669"/>
    <property type="project" value="UniProtKB-EC"/>
</dbReference>
<sequence length="996" mass="108528">MSSIVSRARSTSLPNFLAWRALGFRTICSGRLDFAPSDPDSPASAGIKILESFKEEFEVGSRVVTLETGKIARFANGSVVLGMDQTKVLSTVTCAKTDSPRDFLPLTVDYQEKQYAQGLIPNSFMRREGAPKERELLCGRLIDRPIRPLFPSGFYHEVQIMASVLSSDGKQDPDILAANASSAALMLSDVPWGGPIGVIRIGRICGQFVVNPTTDELSSSDLNLIYACTRDKTMMIDVHSREISEKDLAAALRLAHPEAVKYLDPQIRLAEKAGKQKKEYKLSMLSEKTLEKVTDLAATRIESIFTDPSYGKFERGEALDNIGKDVKKAFEEDGDLESLSILPKAVDTVRKKVVRSRMISDGFRVDGRHLDEVRPIYCESRYLPALHGSALFSRGDTQVLCAVTLGAPGDAQSLDSLVGPPKKRFMLHYSFPPYCTNEVGKRGGLNRREVGHGTLAEKALFAVFPSEEDFPYTVRINSEVMSSDGSTSMASVCGGSMALMDAGVPLRAHVAGVSVGLVTDVDPSSGEIKDYRIVTDILGLEDHLGDMDFKIAGTRNGVTAIQLDIKPAGIPLDIVCESLENAREARLQILDHMERDINSPRDRDGAYSPRLETFKYTNDSLRSLIGPMGVLKRKIEEETGARLSIDDGTLTIAAKNQAVMEKAREKVDFIIGREIVVGGVYKGTVTSIKEYGAFVEFNGGQQGLLHVSELSHEPVSKVSDVLSLGQYVTMMCIETDVRGNIKLSLKSLLPKPEPKPASDPGNKPVVKESSTVFIETSSVGETVANMPSVVEPPQKSKLAVPAVVIRTAVECDEAEKSSPVVKNTKPKRAGTLKPDRKLKSTASKQTLTQNEEEALESTAPEETPAECDETLKQEGKLKSSSPKSNSTASIVSDSNLVSSSKAKKSSRKEKQSENEAEESESMSSRKLKIGTEMTAKVEQVRTRGLVLDLGGGIRGMYKFEGDEETEFEIGDALQVKCISFTTKGIPVMALVEEEED</sequence>
<keyword evidence="8" id="KW-0677">Repeat</keyword>
<evidence type="ECO:0000256" key="2">
    <source>
        <dbReference type="ARBA" id="ARBA00007404"/>
    </source>
</evidence>
<evidence type="ECO:0000259" key="15">
    <source>
        <dbReference type="PROSITE" id="PS50126"/>
    </source>
</evidence>
<dbReference type="GO" id="GO:0006364">
    <property type="term" value="P:rRNA processing"/>
    <property type="evidence" value="ECO:0007669"/>
    <property type="project" value="UniProtKB-KW"/>
</dbReference>